<evidence type="ECO:0000256" key="10">
    <source>
        <dbReference type="ARBA" id="ARBA00048997"/>
    </source>
</evidence>
<dbReference type="PANTHER" id="PTHR48090">
    <property type="entry name" value="UNDECAPRENYL-PHOSPHATE 4-DEOXY-4-FORMAMIDO-L-ARABINOSE TRANSFERASE-RELATED"/>
    <property type="match status" value="1"/>
</dbReference>
<evidence type="ECO:0000256" key="8">
    <source>
        <dbReference type="ARBA" id="ARBA00040894"/>
    </source>
</evidence>
<evidence type="ECO:0000313" key="14">
    <source>
        <dbReference type="Proteomes" id="UP000628079"/>
    </source>
</evidence>
<dbReference type="Pfam" id="PF00535">
    <property type="entry name" value="Glycos_transf_2"/>
    <property type="match status" value="1"/>
</dbReference>
<evidence type="ECO:0000256" key="6">
    <source>
        <dbReference type="ARBA" id="ARBA00022842"/>
    </source>
</evidence>
<dbReference type="SUPFAM" id="SSF53448">
    <property type="entry name" value="Nucleotide-diphospho-sugar transferases"/>
    <property type="match status" value="1"/>
</dbReference>
<dbReference type="Proteomes" id="UP000628079">
    <property type="component" value="Unassembled WGS sequence"/>
</dbReference>
<evidence type="ECO:0000256" key="5">
    <source>
        <dbReference type="ARBA" id="ARBA00022679"/>
    </source>
</evidence>
<reference evidence="13" key="1">
    <citation type="journal article" date="2014" name="Int. J. Syst. Evol. Microbiol.">
        <title>Complete genome sequence of Corynebacterium casei LMG S-19264T (=DSM 44701T), isolated from a smear-ripened cheese.</title>
        <authorList>
            <consortium name="US DOE Joint Genome Institute (JGI-PGF)"/>
            <person name="Walter F."/>
            <person name="Albersmeier A."/>
            <person name="Kalinowski J."/>
            <person name="Ruckert C."/>
        </authorList>
    </citation>
    <scope>NUCLEOTIDE SEQUENCE</scope>
    <source>
        <strain evidence="13">CGMCC 1.10749</strain>
    </source>
</reference>
<comment type="catalytic activity">
    <reaction evidence="9">
        <text>(2R)-3-phosphoglycerate + UDP-alpha-D-glucose = (2R)-2-O-(alpha-D-glucopyranosyl)-3-phospho-glycerate + UDP + H(+)</text>
        <dbReference type="Rhea" id="RHEA:31319"/>
        <dbReference type="ChEBI" id="CHEBI:15378"/>
        <dbReference type="ChEBI" id="CHEBI:58223"/>
        <dbReference type="ChEBI" id="CHEBI:58272"/>
        <dbReference type="ChEBI" id="CHEBI:58885"/>
        <dbReference type="ChEBI" id="CHEBI:62600"/>
        <dbReference type="EC" id="2.4.1.266"/>
    </reaction>
    <physiologicalReaction direction="left-to-right" evidence="9">
        <dbReference type="Rhea" id="RHEA:31320"/>
    </physiologicalReaction>
</comment>
<feature type="domain" description="Glycosyltransferase 2-like" evidence="12">
    <location>
        <begin position="37"/>
        <end position="150"/>
    </location>
</feature>
<dbReference type="Gene3D" id="3.90.550.10">
    <property type="entry name" value="Spore Coat Polysaccharide Biosynthesis Protein SpsA, Chain A"/>
    <property type="match status" value="1"/>
</dbReference>
<sequence length="333" mass="35670">MSEMDGHQPHRVDRPAYRASDWTPEALLERKGGHTVSVVVPAKDEEATVAAVVERIRADFVRDGGGGLVDEVVVIDSDSSDRTAEVARAAGAKVFSANRIRPDLGSVPGKGEALWKAQHVTRGDLLVFVDADLVDWGTHFVTGLLAPLLVDDAVQLVKAVYDRPMIDATGREEESGGRVTELVARPWLALHRPGLAGVVQPLSGEWAIRRAAFASYAVPVGYGVEIAALVDTYDAHGIDAIAQVDLGRRTHRHHRHDTLGLMAVQVLAAADRRRERSGAGPVRAEETVGLTQYARGQAGFEPRVTAVATGERPPADSVGMPAHAEPGPRAESR</sequence>
<dbReference type="PANTHER" id="PTHR48090:SF10">
    <property type="entry name" value="GLUCOSYL-3-PHOSPHOGLYCERATE SYNTHASE"/>
    <property type="match status" value="1"/>
</dbReference>
<comment type="caution">
    <text evidence="13">The sequence shown here is derived from an EMBL/GenBank/DDBJ whole genome shotgun (WGS) entry which is preliminary data.</text>
</comment>
<keyword evidence="6" id="KW-0460">Magnesium</keyword>
<dbReference type="InterPro" id="IPR029044">
    <property type="entry name" value="Nucleotide-diphossugar_trans"/>
</dbReference>
<comment type="similarity">
    <text evidence="3">Belongs to the glycosyltransferase 2 family.</text>
</comment>
<dbReference type="AlphaFoldDB" id="A0A8H9FV66"/>
<evidence type="ECO:0000259" key="12">
    <source>
        <dbReference type="Pfam" id="PF00535"/>
    </source>
</evidence>
<accession>A0A8H9FV66</accession>
<dbReference type="EC" id="2.4.1.266" evidence="7"/>
<name>A0A8H9FV66_9MICO</name>
<evidence type="ECO:0000256" key="4">
    <source>
        <dbReference type="ARBA" id="ARBA00022676"/>
    </source>
</evidence>
<evidence type="ECO:0000256" key="2">
    <source>
        <dbReference type="ARBA" id="ARBA00001946"/>
    </source>
</evidence>
<keyword evidence="5" id="KW-0808">Transferase</keyword>
<dbReference type="NCBIfam" id="NF010496">
    <property type="entry name" value="PRK13915.1"/>
    <property type="match status" value="1"/>
</dbReference>
<evidence type="ECO:0000256" key="3">
    <source>
        <dbReference type="ARBA" id="ARBA00006739"/>
    </source>
</evidence>
<evidence type="ECO:0000256" key="9">
    <source>
        <dbReference type="ARBA" id="ARBA00048689"/>
    </source>
</evidence>
<comment type="cofactor">
    <cofactor evidence="2">
        <name>Mg(2+)</name>
        <dbReference type="ChEBI" id="CHEBI:18420"/>
    </cofactor>
</comment>
<dbReference type="EMBL" id="BMEA01000002">
    <property type="protein sequence ID" value="GGB80304.1"/>
    <property type="molecule type" value="Genomic_DNA"/>
</dbReference>
<feature type="region of interest" description="Disordered" evidence="11">
    <location>
        <begin position="309"/>
        <end position="333"/>
    </location>
</feature>
<gene>
    <name evidence="13" type="ORF">GCM10011314_19900</name>
</gene>
<proteinExistence type="inferred from homology"/>
<organism evidence="13 14">
    <name type="scientific">Knoellia flava</name>
    <dbReference type="NCBI Taxonomy" id="913969"/>
    <lineage>
        <taxon>Bacteria</taxon>
        <taxon>Bacillati</taxon>
        <taxon>Actinomycetota</taxon>
        <taxon>Actinomycetes</taxon>
        <taxon>Micrococcales</taxon>
        <taxon>Intrasporangiaceae</taxon>
        <taxon>Knoellia</taxon>
    </lineage>
</organism>
<dbReference type="InterPro" id="IPR001173">
    <property type="entry name" value="Glyco_trans_2-like"/>
</dbReference>
<dbReference type="GO" id="GO:0016757">
    <property type="term" value="F:glycosyltransferase activity"/>
    <property type="evidence" value="ECO:0007669"/>
    <property type="project" value="UniProtKB-KW"/>
</dbReference>
<evidence type="ECO:0000256" key="11">
    <source>
        <dbReference type="SAM" id="MobiDB-lite"/>
    </source>
</evidence>
<evidence type="ECO:0000256" key="7">
    <source>
        <dbReference type="ARBA" id="ARBA00039022"/>
    </source>
</evidence>
<reference evidence="13" key="2">
    <citation type="submission" date="2020-09" db="EMBL/GenBank/DDBJ databases">
        <authorList>
            <person name="Sun Q."/>
            <person name="Zhou Y."/>
        </authorList>
    </citation>
    <scope>NUCLEOTIDE SEQUENCE</scope>
    <source>
        <strain evidence="13">CGMCC 1.10749</strain>
    </source>
</reference>
<evidence type="ECO:0000256" key="1">
    <source>
        <dbReference type="ARBA" id="ARBA00001936"/>
    </source>
</evidence>
<keyword evidence="4" id="KW-0328">Glycosyltransferase</keyword>
<protein>
    <recommendedName>
        <fullName evidence="8">Glucosyl-3-phosphoglycerate synthase</fullName>
        <ecNumber evidence="7">2.4.1.266</ecNumber>
    </recommendedName>
</protein>
<comment type="cofactor">
    <cofactor evidence="1">
        <name>Mn(2+)</name>
        <dbReference type="ChEBI" id="CHEBI:29035"/>
    </cofactor>
</comment>
<comment type="catalytic activity">
    <reaction evidence="10">
        <text>an NDP-alpha-D-glucose + (2R)-3-phosphoglycerate = (2R)-2-O-(alpha-D-glucopyranosyl)-3-phospho-glycerate + a ribonucleoside 5'-diphosphate + H(+)</text>
        <dbReference type="Rhea" id="RHEA:47244"/>
        <dbReference type="ChEBI" id="CHEBI:15378"/>
        <dbReference type="ChEBI" id="CHEBI:57930"/>
        <dbReference type="ChEBI" id="CHEBI:58272"/>
        <dbReference type="ChEBI" id="CHEBI:62600"/>
        <dbReference type="ChEBI" id="CHEBI:76533"/>
        <dbReference type="EC" id="2.4.1.266"/>
    </reaction>
    <physiologicalReaction direction="left-to-right" evidence="10">
        <dbReference type="Rhea" id="RHEA:47245"/>
    </physiologicalReaction>
</comment>
<dbReference type="InterPro" id="IPR050256">
    <property type="entry name" value="Glycosyltransferase_2"/>
</dbReference>
<evidence type="ECO:0000313" key="13">
    <source>
        <dbReference type="EMBL" id="GGB80304.1"/>
    </source>
</evidence>